<dbReference type="AlphaFoldDB" id="A0A9D1ICP0"/>
<feature type="domain" description="AMP-dependent synthetase/ligase" evidence="5">
    <location>
        <begin position="42"/>
        <end position="407"/>
    </location>
</feature>
<dbReference type="Proteomes" id="UP000824072">
    <property type="component" value="Unassembled WGS sequence"/>
</dbReference>
<dbReference type="GO" id="GO:0004321">
    <property type="term" value="F:fatty-acyl-CoA synthase activity"/>
    <property type="evidence" value="ECO:0007669"/>
    <property type="project" value="TreeGrafter"/>
</dbReference>
<dbReference type="PANTHER" id="PTHR43605:SF10">
    <property type="entry name" value="ACYL-COA SYNTHETASE MEDIUM CHAIN FAMILY MEMBER 3"/>
    <property type="match status" value="1"/>
</dbReference>
<dbReference type="GO" id="GO:0016405">
    <property type="term" value="F:CoA-ligase activity"/>
    <property type="evidence" value="ECO:0007669"/>
    <property type="project" value="UniProtKB-ARBA"/>
</dbReference>
<feature type="domain" description="AMP-binding enzyme C-terminal" evidence="6">
    <location>
        <begin position="457"/>
        <end position="535"/>
    </location>
</feature>
<comment type="similarity">
    <text evidence="1">Belongs to the ATP-dependent AMP-binding enzyme family.</text>
</comment>
<evidence type="ECO:0000313" key="7">
    <source>
        <dbReference type="EMBL" id="HIU34832.1"/>
    </source>
</evidence>
<evidence type="ECO:0000256" key="3">
    <source>
        <dbReference type="ARBA" id="ARBA00022741"/>
    </source>
</evidence>
<dbReference type="Gene3D" id="3.30.300.30">
    <property type="match status" value="1"/>
</dbReference>
<keyword evidence="3" id="KW-0547">Nucleotide-binding</keyword>
<evidence type="ECO:0000256" key="2">
    <source>
        <dbReference type="ARBA" id="ARBA00022598"/>
    </source>
</evidence>
<proteinExistence type="inferred from homology"/>
<name>A0A9D1ICP0_9FIRM</name>
<dbReference type="GO" id="GO:0006633">
    <property type="term" value="P:fatty acid biosynthetic process"/>
    <property type="evidence" value="ECO:0007669"/>
    <property type="project" value="TreeGrafter"/>
</dbReference>
<reference evidence="7" key="2">
    <citation type="journal article" date="2021" name="PeerJ">
        <title>Extensive microbial diversity within the chicken gut microbiome revealed by metagenomics and culture.</title>
        <authorList>
            <person name="Gilroy R."/>
            <person name="Ravi A."/>
            <person name="Getino M."/>
            <person name="Pursley I."/>
            <person name="Horton D.L."/>
            <person name="Alikhan N.F."/>
            <person name="Baker D."/>
            <person name="Gharbi K."/>
            <person name="Hall N."/>
            <person name="Watson M."/>
            <person name="Adriaenssens E.M."/>
            <person name="Foster-Nyarko E."/>
            <person name="Jarju S."/>
            <person name="Secka A."/>
            <person name="Antonio M."/>
            <person name="Oren A."/>
            <person name="Chaudhuri R.R."/>
            <person name="La Ragione R."/>
            <person name="Hildebrand F."/>
            <person name="Pallen M.J."/>
        </authorList>
    </citation>
    <scope>NUCLEOTIDE SEQUENCE</scope>
    <source>
        <strain evidence="7">ChiHcec3-11533</strain>
    </source>
</reference>
<dbReference type="InterPro" id="IPR045851">
    <property type="entry name" value="AMP-bd_C_sf"/>
</dbReference>
<dbReference type="EMBL" id="DVMU01000205">
    <property type="protein sequence ID" value="HIU34832.1"/>
    <property type="molecule type" value="Genomic_DNA"/>
</dbReference>
<keyword evidence="2" id="KW-0436">Ligase</keyword>
<evidence type="ECO:0000256" key="1">
    <source>
        <dbReference type="ARBA" id="ARBA00006432"/>
    </source>
</evidence>
<dbReference type="Pfam" id="PF13193">
    <property type="entry name" value="AMP-binding_C"/>
    <property type="match status" value="1"/>
</dbReference>
<accession>A0A9D1ICP0</accession>
<dbReference type="GO" id="GO:0006637">
    <property type="term" value="P:acyl-CoA metabolic process"/>
    <property type="evidence" value="ECO:0007669"/>
    <property type="project" value="TreeGrafter"/>
</dbReference>
<dbReference type="FunFam" id="3.30.300.30:FF:000005">
    <property type="entry name" value="Acyl-coenzyme A synthetase ACSM5, mitochondrial"/>
    <property type="match status" value="1"/>
</dbReference>
<dbReference type="InterPro" id="IPR051087">
    <property type="entry name" value="Mitochondrial_ACSM"/>
</dbReference>
<dbReference type="InterPro" id="IPR020845">
    <property type="entry name" value="AMP-binding_CS"/>
</dbReference>
<dbReference type="Gene3D" id="3.40.50.12780">
    <property type="entry name" value="N-terminal domain of ligase-like"/>
    <property type="match status" value="1"/>
</dbReference>
<dbReference type="InterPro" id="IPR000873">
    <property type="entry name" value="AMP-dep_synth/lig_dom"/>
</dbReference>
<evidence type="ECO:0000259" key="5">
    <source>
        <dbReference type="Pfam" id="PF00501"/>
    </source>
</evidence>
<comment type="caution">
    <text evidence="7">The sequence shown here is derived from an EMBL/GenBank/DDBJ whole genome shotgun (WGS) entry which is preliminary data.</text>
</comment>
<dbReference type="GO" id="GO:0015645">
    <property type="term" value="F:fatty acid ligase activity"/>
    <property type="evidence" value="ECO:0007669"/>
    <property type="project" value="TreeGrafter"/>
</dbReference>
<sequence>MLSRFTKPDYLSGEDFLKNYSYTVPKGFNFVRDVMDEYASLVPAQLAMIWTNEHGDERKFTFRDMSLLSKKAANALRAMGIGRGDPVLLMLKRRYEYWLVALGLMRLGAIQIPATHQLQEKDITYRVQAASAKAILCVGEEELAQHVLLSKEKCPELKCVACLGGPREGFLDFDALLRSASEEMEDCYTPEEEDIMLLYFTSGTTGMPKMVAHDYRYGLGHLITGAFWHNLTDQSIHLTTADSGWAKCGWGKFYGQWIAGAVNFIYDFDKFNARKMLEMLEKYRITSFCAPPTIYRFLIKEDMEKYDLSALKWATCAGEPLNPEVFNQFRRMTGVKIHEAFGQTETTPLLLTHKWMEPRPGSTGVPSPHYQIHVVDREGRDVEAGEEGELCVDVREGRPAGLCMGYYRDPEATEKVFRQGMYHTGDMVWKDEQGYYHFIGRADDVIKSSGYRIGPFEVESALISHPAVIECAITGVPDPDRGQVVKATVMLTKGYEPSEALKKELQNHVKRVTAPYKYPRIIEFVDELPKTISGKIQRAKLRKQDEQGIREKQ</sequence>
<evidence type="ECO:0000256" key="4">
    <source>
        <dbReference type="ARBA" id="ARBA00022840"/>
    </source>
</evidence>
<organism evidence="7 8">
    <name type="scientific">Candidatus Pullichristensenella excrementigallinarum</name>
    <dbReference type="NCBI Taxonomy" id="2840907"/>
    <lineage>
        <taxon>Bacteria</taxon>
        <taxon>Bacillati</taxon>
        <taxon>Bacillota</taxon>
        <taxon>Clostridia</taxon>
        <taxon>Candidatus Pullichristensenella</taxon>
    </lineage>
</organism>
<dbReference type="InterPro" id="IPR025110">
    <property type="entry name" value="AMP-bd_C"/>
</dbReference>
<evidence type="ECO:0000313" key="8">
    <source>
        <dbReference type="Proteomes" id="UP000824072"/>
    </source>
</evidence>
<evidence type="ECO:0000259" key="6">
    <source>
        <dbReference type="Pfam" id="PF13193"/>
    </source>
</evidence>
<reference evidence="7" key="1">
    <citation type="submission" date="2020-10" db="EMBL/GenBank/DDBJ databases">
        <authorList>
            <person name="Gilroy R."/>
        </authorList>
    </citation>
    <scope>NUCLEOTIDE SEQUENCE</scope>
    <source>
        <strain evidence="7">ChiHcec3-11533</strain>
    </source>
</reference>
<dbReference type="Pfam" id="PF00501">
    <property type="entry name" value="AMP-binding"/>
    <property type="match status" value="1"/>
</dbReference>
<dbReference type="PROSITE" id="PS00455">
    <property type="entry name" value="AMP_BINDING"/>
    <property type="match status" value="1"/>
</dbReference>
<gene>
    <name evidence="7" type="ORF">IAB02_09730</name>
</gene>
<dbReference type="PANTHER" id="PTHR43605">
    <property type="entry name" value="ACYL-COENZYME A SYNTHETASE"/>
    <property type="match status" value="1"/>
</dbReference>
<dbReference type="SUPFAM" id="SSF56801">
    <property type="entry name" value="Acetyl-CoA synthetase-like"/>
    <property type="match status" value="1"/>
</dbReference>
<protein>
    <submittedName>
        <fullName evidence="7">AMP-binding protein</fullName>
    </submittedName>
</protein>
<dbReference type="InterPro" id="IPR042099">
    <property type="entry name" value="ANL_N_sf"/>
</dbReference>
<keyword evidence="4" id="KW-0067">ATP-binding</keyword>
<dbReference type="GO" id="GO:0005524">
    <property type="term" value="F:ATP binding"/>
    <property type="evidence" value="ECO:0007669"/>
    <property type="project" value="UniProtKB-KW"/>
</dbReference>